<proteinExistence type="inferred from homology"/>
<evidence type="ECO:0000256" key="3">
    <source>
        <dbReference type="RuleBase" id="RU003616"/>
    </source>
</evidence>
<dbReference type="AlphaFoldDB" id="A0A7J7DSN1"/>
<dbReference type="PANTHER" id="PTHR11527">
    <property type="entry name" value="HEAT-SHOCK PROTEIN 20 FAMILY MEMBER"/>
    <property type="match status" value="1"/>
</dbReference>
<evidence type="ECO:0000256" key="2">
    <source>
        <dbReference type="PROSITE-ProRule" id="PRU00285"/>
    </source>
</evidence>
<protein>
    <submittedName>
        <fullName evidence="5">16.9 kDa class I heat shock protein 1-like</fullName>
    </submittedName>
</protein>
<dbReference type="InParanoid" id="A0A7J7DSN1"/>
<name>A0A7J7DSN1_TRIWF</name>
<dbReference type="PROSITE" id="PS01031">
    <property type="entry name" value="SHSP"/>
    <property type="match status" value="1"/>
</dbReference>
<dbReference type="Proteomes" id="UP000593562">
    <property type="component" value="Unassembled WGS sequence"/>
</dbReference>
<dbReference type="EMBL" id="JAAARO010000004">
    <property type="protein sequence ID" value="KAF5749303.1"/>
    <property type="molecule type" value="Genomic_DNA"/>
</dbReference>
<keyword evidence="1 5" id="KW-0346">Stress response</keyword>
<organism evidence="5 6">
    <name type="scientific">Tripterygium wilfordii</name>
    <name type="common">Thunder God vine</name>
    <dbReference type="NCBI Taxonomy" id="458696"/>
    <lineage>
        <taxon>Eukaryota</taxon>
        <taxon>Viridiplantae</taxon>
        <taxon>Streptophyta</taxon>
        <taxon>Embryophyta</taxon>
        <taxon>Tracheophyta</taxon>
        <taxon>Spermatophyta</taxon>
        <taxon>Magnoliopsida</taxon>
        <taxon>eudicotyledons</taxon>
        <taxon>Gunneridae</taxon>
        <taxon>Pentapetalae</taxon>
        <taxon>rosids</taxon>
        <taxon>fabids</taxon>
        <taxon>Celastrales</taxon>
        <taxon>Celastraceae</taxon>
        <taxon>Tripterygium</taxon>
    </lineage>
</organism>
<accession>A0A7J7DSN1</accession>
<evidence type="ECO:0000259" key="4">
    <source>
        <dbReference type="PROSITE" id="PS01031"/>
    </source>
</evidence>
<dbReference type="InterPro" id="IPR008978">
    <property type="entry name" value="HSP20-like_chaperone"/>
</dbReference>
<reference evidence="5 6" key="1">
    <citation type="journal article" date="2020" name="Nat. Commun.">
        <title>Genome of Tripterygium wilfordii and identification of cytochrome P450 involved in triptolide biosynthesis.</title>
        <authorList>
            <person name="Tu L."/>
            <person name="Su P."/>
            <person name="Zhang Z."/>
            <person name="Gao L."/>
            <person name="Wang J."/>
            <person name="Hu T."/>
            <person name="Zhou J."/>
            <person name="Zhang Y."/>
            <person name="Zhao Y."/>
            <person name="Liu Y."/>
            <person name="Song Y."/>
            <person name="Tong Y."/>
            <person name="Lu Y."/>
            <person name="Yang J."/>
            <person name="Xu C."/>
            <person name="Jia M."/>
            <person name="Peters R.J."/>
            <person name="Huang L."/>
            <person name="Gao W."/>
        </authorList>
    </citation>
    <scope>NUCLEOTIDE SEQUENCE [LARGE SCALE GENOMIC DNA]</scope>
    <source>
        <strain evidence="6">cv. XIE 37</strain>
        <tissue evidence="5">Leaf</tissue>
    </source>
</reference>
<dbReference type="Pfam" id="PF00011">
    <property type="entry name" value="HSP20"/>
    <property type="match status" value="1"/>
</dbReference>
<gene>
    <name evidence="5" type="ORF">HS088_TW04G01270</name>
</gene>
<keyword evidence="6" id="KW-1185">Reference proteome</keyword>
<dbReference type="InterPro" id="IPR031107">
    <property type="entry name" value="Small_HSP"/>
</dbReference>
<dbReference type="SUPFAM" id="SSF49764">
    <property type="entry name" value="HSP20-like chaperones"/>
    <property type="match status" value="1"/>
</dbReference>
<sequence length="183" mass="20918">MVGSSVGPWRGEVDGESWFFTSPYSSDMWDSSSYGGGQNGVHGSDEATAIAHAHVNWRETPRAYLFHAELPEARKEDVKVEVKDNLLKIRGQRTVEREERCTGHRIERRCGSFVRLFRLPENINLDEIKCGIEHGLLTVIVPKEEEVEQQRTRTNVRISGGTRILIYPRLNLKVAGRIYIRLQ</sequence>
<evidence type="ECO:0000256" key="1">
    <source>
        <dbReference type="ARBA" id="ARBA00023016"/>
    </source>
</evidence>
<evidence type="ECO:0000313" key="5">
    <source>
        <dbReference type="EMBL" id="KAF5749303.1"/>
    </source>
</evidence>
<dbReference type="InterPro" id="IPR002068">
    <property type="entry name" value="A-crystallin/Hsp20_dom"/>
</dbReference>
<feature type="domain" description="SHSP" evidence="4">
    <location>
        <begin position="46"/>
        <end position="159"/>
    </location>
</feature>
<evidence type="ECO:0000313" key="6">
    <source>
        <dbReference type="Proteomes" id="UP000593562"/>
    </source>
</evidence>
<comment type="similarity">
    <text evidence="2 3">Belongs to the small heat shock protein (HSP20) family.</text>
</comment>
<dbReference type="Gene3D" id="2.60.40.790">
    <property type="match status" value="1"/>
</dbReference>
<comment type="caution">
    <text evidence="5">The sequence shown here is derived from an EMBL/GenBank/DDBJ whole genome shotgun (WGS) entry which is preliminary data.</text>
</comment>
<dbReference type="OrthoDB" id="5511210at2759"/>